<accession>A0A6C0DAR4</accession>
<reference evidence="2" key="1">
    <citation type="journal article" date="2020" name="Nature">
        <title>Giant virus diversity and host interactions through global metagenomics.</title>
        <authorList>
            <person name="Schulz F."/>
            <person name="Roux S."/>
            <person name="Paez-Espino D."/>
            <person name="Jungbluth S."/>
            <person name="Walsh D.A."/>
            <person name="Denef V.J."/>
            <person name="McMahon K.D."/>
            <person name="Konstantinidis K.T."/>
            <person name="Eloe-Fadrosh E.A."/>
            <person name="Kyrpides N.C."/>
            <person name="Woyke T."/>
        </authorList>
    </citation>
    <scope>NUCLEOTIDE SEQUENCE</scope>
    <source>
        <strain evidence="2">GVMAG-M-3300023174-131</strain>
    </source>
</reference>
<dbReference type="AlphaFoldDB" id="A0A6C0DAR4"/>
<evidence type="ECO:0000313" key="2">
    <source>
        <dbReference type="EMBL" id="QHT13480.1"/>
    </source>
</evidence>
<proteinExistence type="predicted"/>
<evidence type="ECO:0000256" key="1">
    <source>
        <dbReference type="SAM" id="Phobius"/>
    </source>
</evidence>
<feature type="transmembrane region" description="Helical" evidence="1">
    <location>
        <begin position="148"/>
        <end position="175"/>
    </location>
</feature>
<keyword evidence="1" id="KW-0812">Transmembrane</keyword>
<evidence type="ECO:0008006" key="3">
    <source>
        <dbReference type="Google" id="ProtNLM"/>
    </source>
</evidence>
<protein>
    <recommendedName>
        <fullName evidence="3">TLC domain-containing protein</fullName>
    </recommendedName>
</protein>
<feature type="transmembrane region" description="Helical" evidence="1">
    <location>
        <begin position="37"/>
        <end position="59"/>
    </location>
</feature>
<sequence length="212" mass="24488">MYDHFYIITFIWVLFWQGILTLPPGPREIKSTLRLHFLNGILSTILGTLCLVGIIPEVFPTSCVFGYMITDLINMLLNDFIFKVKSYHSPSARKIEYFHHSLCAIVCSVSNKYKTYCTVNMNPIITIMLAEISTPFLIAWRSTNQENIILGILFFITFIPMRTIYQCIFFMPSLFNSCNNVIGFGLIIPYILLQLFLTYQLLIKAKKILSIK</sequence>
<dbReference type="EMBL" id="MN739570">
    <property type="protein sequence ID" value="QHT13480.1"/>
    <property type="molecule type" value="Genomic_DNA"/>
</dbReference>
<organism evidence="2">
    <name type="scientific">viral metagenome</name>
    <dbReference type="NCBI Taxonomy" id="1070528"/>
    <lineage>
        <taxon>unclassified sequences</taxon>
        <taxon>metagenomes</taxon>
        <taxon>organismal metagenomes</taxon>
    </lineage>
</organism>
<feature type="transmembrane region" description="Helical" evidence="1">
    <location>
        <begin position="181"/>
        <end position="202"/>
    </location>
</feature>
<keyword evidence="1" id="KW-1133">Transmembrane helix</keyword>
<keyword evidence="1" id="KW-0472">Membrane</keyword>
<feature type="transmembrane region" description="Helical" evidence="1">
    <location>
        <begin position="6"/>
        <end position="25"/>
    </location>
</feature>
<name>A0A6C0DAR4_9ZZZZ</name>